<sequence length="116" mass="12461">MKAAGLRSQLSTRKSNHHHPPPPFPADAVARPIVSKVIIVVDPLLPNNGFSSTQVQHGGGRRSCVVVMDEGDVRLEAVNGLDSAVICWFESIVACSGCGTCRNRYRLAGARSNDEH</sequence>
<organism evidence="2 3">
    <name type="scientific">Phtheirospermum japonicum</name>
    <dbReference type="NCBI Taxonomy" id="374723"/>
    <lineage>
        <taxon>Eukaryota</taxon>
        <taxon>Viridiplantae</taxon>
        <taxon>Streptophyta</taxon>
        <taxon>Embryophyta</taxon>
        <taxon>Tracheophyta</taxon>
        <taxon>Spermatophyta</taxon>
        <taxon>Magnoliopsida</taxon>
        <taxon>eudicotyledons</taxon>
        <taxon>Gunneridae</taxon>
        <taxon>Pentapetalae</taxon>
        <taxon>asterids</taxon>
        <taxon>lamiids</taxon>
        <taxon>Lamiales</taxon>
        <taxon>Orobanchaceae</taxon>
        <taxon>Orobanchaceae incertae sedis</taxon>
        <taxon>Phtheirospermum</taxon>
    </lineage>
</organism>
<proteinExistence type="predicted"/>
<gene>
    <name evidence="2" type="ORF">PHJA_002905700</name>
</gene>
<feature type="region of interest" description="Disordered" evidence="1">
    <location>
        <begin position="1"/>
        <end position="27"/>
    </location>
</feature>
<protein>
    <submittedName>
        <fullName evidence="2">Uncharacterized protein</fullName>
    </submittedName>
</protein>
<evidence type="ECO:0000313" key="3">
    <source>
        <dbReference type="Proteomes" id="UP000653305"/>
    </source>
</evidence>
<evidence type="ECO:0000256" key="1">
    <source>
        <dbReference type="SAM" id="MobiDB-lite"/>
    </source>
</evidence>
<keyword evidence="3" id="KW-1185">Reference proteome</keyword>
<accession>A0A830DLI0</accession>
<name>A0A830DLI0_9LAMI</name>
<reference evidence="2" key="1">
    <citation type="submission" date="2020-07" db="EMBL/GenBank/DDBJ databases">
        <title>Ethylene signaling mediates host invasion by parasitic plants.</title>
        <authorList>
            <person name="Yoshida S."/>
        </authorList>
    </citation>
    <scope>NUCLEOTIDE SEQUENCE</scope>
    <source>
        <strain evidence="2">Okayama</strain>
    </source>
</reference>
<evidence type="ECO:0000313" key="2">
    <source>
        <dbReference type="EMBL" id="GFQ07616.1"/>
    </source>
</evidence>
<comment type="caution">
    <text evidence="2">The sequence shown here is derived from an EMBL/GenBank/DDBJ whole genome shotgun (WGS) entry which is preliminary data.</text>
</comment>
<dbReference type="AlphaFoldDB" id="A0A830DLI0"/>
<dbReference type="EMBL" id="BMAC01001609">
    <property type="protein sequence ID" value="GFQ07616.1"/>
    <property type="molecule type" value="Genomic_DNA"/>
</dbReference>
<dbReference type="Proteomes" id="UP000653305">
    <property type="component" value="Unassembled WGS sequence"/>
</dbReference>